<comment type="cofactor">
    <cofactor evidence="2">
        <name>Mg(2+)</name>
        <dbReference type="ChEBI" id="CHEBI:18420"/>
    </cofactor>
</comment>
<gene>
    <name evidence="8" type="ORF">DCMF_09895</name>
</gene>
<keyword evidence="6" id="KW-0464">Manganese</keyword>
<accession>A0A3G1KRH6</accession>
<keyword evidence="3" id="KW-0479">Metal-binding</keyword>
<protein>
    <recommendedName>
        <fullName evidence="7">Nudix hydrolase domain-containing protein</fullName>
    </recommendedName>
</protein>
<dbReference type="GO" id="GO:0046872">
    <property type="term" value="F:metal ion binding"/>
    <property type="evidence" value="ECO:0007669"/>
    <property type="project" value="UniProtKB-KW"/>
</dbReference>
<dbReference type="RefSeq" id="WP_148134289.1">
    <property type="nucleotide sequence ID" value="NZ_CP017634.1"/>
</dbReference>
<dbReference type="KEGG" id="fwa:DCMF_09895"/>
<organism evidence="8 9">
    <name type="scientific">Formimonas warabiya</name>
    <dbReference type="NCBI Taxonomy" id="1761012"/>
    <lineage>
        <taxon>Bacteria</taxon>
        <taxon>Bacillati</taxon>
        <taxon>Bacillota</taxon>
        <taxon>Clostridia</taxon>
        <taxon>Eubacteriales</taxon>
        <taxon>Peptococcaceae</taxon>
        <taxon>Candidatus Formimonas</taxon>
    </lineage>
</organism>
<dbReference type="OrthoDB" id="9802805at2"/>
<dbReference type="AlphaFoldDB" id="A0A3G1KRH6"/>
<dbReference type="CDD" id="cd03426">
    <property type="entry name" value="NUDIX_CoAse_Nudt7"/>
    <property type="match status" value="1"/>
</dbReference>
<dbReference type="GO" id="GO:0010945">
    <property type="term" value="F:coenzyme A diphosphatase activity"/>
    <property type="evidence" value="ECO:0007669"/>
    <property type="project" value="InterPro"/>
</dbReference>
<evidence type="ECO:0000259" key="7">
    <source>
        <dbReference type="PROSITE" id="PS51462"/>
    </source>
</evidence>
<comment type="cofactor">
    <cofactor evidence="1">
        <name>Mn(2+)</name>
        <dbReference type="ChEBI" id="CHEBI:29035"/>
    </cofactor>
</comment>
<dbReference type="Gene3D" id="3.90.79.10">
    <property type="entry name" value="Nucleoside Triphosphate Pyrophosphohydrolase"/>
    <property type="match status" value="1"/>
</dbReference>
<dbReference type="InterPro" id="IPR015797">
    <property type="entry name" value="NUDIX_hydrolase-like_dom_sf"/>
</dbReference>
<name>A0A3G1KRH6_FORW1</name>
<keyword evidence="5" id="KW-0460">Magnesium</keyword>
<dbReference type="PROSITE" id="PS51462">
    <property type="entry name" value="NUDIX"/>
    <property type="match status" value="1"/>
</dbReference>
<dbReference type="Proteomes" id="UP000323521">
    <property type="component" value="Chromosome"/>
</dbReference>
<dbReference type="InterPro" id="IPR000086">
    <property type="entry name" value="NUDIX_hydrolase_dom"/>
</dbReference>
<reference evidence="8 9" key="1">
    <citation type="submission" date="2016-10" db="EMBL/GenBank/DDBJ databases">
        <title>Complete Genome Sequence of Peptococcaceae strain DCMF.</title>
        <authorList>
            <person name="Edwards R.J."/>
            <person name="Holland S.I."/>
            <person name="Deshpande N.P."/>
            <person name="Wong Y.K."/>
            <person name="Ertan H."/>
            <person name="Manefield M."/>
            <person name="Russell T.L."/>
            <person name="Lee M.J."/>
        </authorList>
    </citation>
    <scope>NUCLEOTIDE SEQUENCE [LARGE SCALE GENOMIC DNA]</scope>
    <source>
        <strain evidence="8 9">DCMF</strain>
    </source>
</reference>
<sequence length="221" mass="25159">MKHEDLEKLREKLPAQPGIMGRENFINSGIMILLVLVDGEYHFVFEKRGPSIRQGGEVCFPGGLFDPAQDRDFLDTALRETKEELGIAREKIGVLGRTDTLITPQGVLVEGFVGVGDFDPGEVRVDPREVAYVFTVPVSFLEKVKPEEYQVQVMVHPRGINEAGDEEIFFPAKELHVPEKYDTPWKGRKHRVYVYRYGQEIIWGITAVFIRDFLHKAGSEK</sequence>
<dbReference type="InterPro" id="IPR045121">
    <property type="entry name" value="CoAse"/>
</dbReference>
<evidence type="ECO:0000256" key="3">
    <source>
        <dbReference type="ARBA" id="ARBA00022723"/>
    </source>
</evidence>
<evidence type="ECO:0000256" key="1">
    <source>
        <dbReference type="ARBA" id="ARBA00001936"/>
    </source>
</evidence>
<evidence type="ECO:0000313" key="9">
    <source>
        <dbReference type="Proteomes" id="UP000323521"/>
    </source>
</evidence>
<proteinExistence type="predicted"/>
<evidence type="ECO:0000256" key="5">
    <source>
        <dbReference type="ARBA" id="ARBA00022842"/>
    </source>
</evidence>
<dbReference type="SUPFAM" id="SSF55811">
    <property type="entry name" value="Nudix"/>
    <property type="match status" value="1"/>
</dbReference>
<evidence type="ECO:0000256" key="4">
    <source>
        <dbReference type="ARBA" id="ARBA00022801"/>
    </source>
</evidence>
<evidence type="ECO:0000256" key="2">
    <source>
        <dbReference type="ARBA" id="ARBA00001946"/>
    </source>
</evidence>
<evidence type="ECO:0000313" key="8">
    <source>
        <dbReference type="EMBL" id="ATW25046.1"/>
    </source>
</evidence>
<feature type="domain" description="Nudix hydrolase" evidence="7">
    <location>
        <begin position="23"/>
        <end position="157"/>
    </location>
</feature>
<evidence type="ECO:0000256" key="6">
    <source>
        <dbReference type="ARBA" id="ARBA00023211"/>
    </source>
</evidence>
<keyword evidence="4" id="KW-0378">Hydrolase</keyword>
<dbReference type="EMBL" id="CP017634">
    <property type="protein sequence ID" value="ATW25046.1"/>
    <property type="molecule type" value="Genomic_DNA"/>
</dbReference>
<dbReference type="PANTHER" id="PTHR12992">
    <property type="entry name" value="NUDIX HYDROLASE"/>
    <property type="match status" value="1"/>
</dbReference>
<dbReference type="Pfam" id="PF00293">
    <property type="entry name" value="NUDIX"/>
    <property type="match status" value="1"/>
</dbReference>
<dbReference type="PANTHER" id="PTHR12992:SF11">
    <property type="entry name" value="MITOCHONDRIAL COENZYME A DIPHOSPHATASE NUDT8"/>
    <property type="match status" value="1"/>
</dbReference>
<keyword evidence="9" id="KW-1185">Reference proteome</keyword>